<feature type="domain" description="Ig-like" evidence="8">
    <location>
        <begin position="23"/>
        <end position="116"/>
    </location>
</feature>
<evidence type="ECO:0000256" key="1">
    <source>
        <dbReference type="ARBA" id="ARBA00022729"/>
    </source>
</evidence>
<dbReference type="GO" id="GO:0009617">
    <property type="term" value="P:response to bacterium"/>
    <property type="evidence" value="ECO:0000318"/>
    <property type="project" value="GO_Central"/>
</dbReference>
<sequence>MEKPLGASLLILGLQLGWVSSQNKVEQTPPSLSLQEGEDGIMTCNFTSSAFNNLQWYRQDPGKGPTFLILLYSNGEGKSNGRFAAKIDKGAKSSYLNITAAQPEDSATYLCAMETQ</sequence>
<keyword evidence="10" id="KW-1185">Reference proteome</keyword>
<keyword evidence="4" id="KW-0675">Receptor</keyword>
<evidence type="ECO:0000256" key="3">
    <source>
        <dbReference type="ARBA" id="ARBA00023130"/>
    </source>
</evidence>
<dbReference type="Gene3D" id="2.60.40.10">
    <property type="entry name" value="Immunoglobulins"/>
    <property type="match status" value="1"/>
</dbReference>
<feature type="signal peptide" evidence="7">
    <location>
        <begin position="1"/>
        <end position="21"/>
    </location>
</feature>
<dbReference type="PANTHER" id="PTHR19343:SF13">
    <property type="entry name" value="T CELL RECEPTOR ALPHA VARIABLE 21"/>
    <property type="match status" value="1"/>
</dbReference>
<evidence type="ECO:0000256" key="2">
    <source>
        <dbReference type="ARBA" id="ARBA00022859"/>
    </source>
</evidence>
<dbReference type="InterPro" id="IPR036179">
    <property type="entry name" value="Ig-like_dom_sf"/>
</dbReference>
<keyword evidence="3" id="KW-1064">Adaptive immunity</keyword>
<name>A0A6I8P0S8_ORNAN</name>
<dbReference type="InterPro" id="IPR007110">
    <property type="entry name" value="Ig-like_dom"/>
</dbReference>
<dbReference type="Pfam" id="PF07686">
    <property type="entry name" value="V-set"/>
    <property type="match status" value="1"/>
</dbReference>
<keyword evidence="6" id="KW-1279">T cell receptor</keyword>
<dbReference type="SMART" id="SM00406">
    <property type="entry name" value="IGv"/>
    <property type="match status" value="1"/>
</dbReference>
<dbReference type="OMA" id="CMPVPKP"/>
<accession>A0A6I8P0S8</accession>
<evidence type="ECO:0000256" key="5">
    <source>
        <dbReference type="ARBA" id="ARBA00023319"/>
    </source>
</evidence>
<evidence type="ECO:0000256" key="6">
    <source>
        <dbReference type="ARBA" id="ARBA00043266"/>
    </source>
</evidence>
<organism evidence="9 10">
    <name type="scientific">Ornithorhynchus anatinus</name>
    <name type="common">Duckbill platypus</name>
    <dbReference type="NCBI Taxonomy" id="9258"/>
    <lineage>
        <taxon>Eukaryota</taxon>
        <taxon>Metazoa</taxon>
        <taxon>Chordata</taxon>
        <taxon>Craniata</taxon>
        <taxon>Vertebrata</taxon>
        <taxon>Euteleostomi</taxon>
        <taxon>Mammalia</taxon>
        <taxon>Monotremata</taxon>
        <taxon>Ornithorhynchidae</taxon>
        <taxon>Ornithorhynchus</taxon>
    </lineage>
</organism>
<dbReference type="Proteomes" id="UP000002279">
    <property type="component" value="Unplaced"/>
</dbReference>
<dbReference type="GO" id="GO:0042101">
    <property type="term" value="C:T cell receptor complex"/>
    <property type="evidence" value="ECO:0007669"/>
    <property type="project" value="UniProtKB-KW"/>
</dbReference>
<dbReference type="Ensembl" id="ENSOANT00000055062.1">
    <property type="protein sequence ID" value="ENSOANP00000046154.1"/>
    <property type="gene ID" value="ENSOANG00000050866.1"/>
</dbReference>
<dbReference type="CDD" id="cd04983">
    <property type="entry name" value="IgV_TCR_alpha"/>
    <property type="match status" value="1"/>
</dbReference>
<dbReference type="InterPro" id="IPR013106">
    <property type="entry name" value="Ig_V-set"/>
</dbReference>
<evidence type="ECO:0000313" key="10">
    <source>
        <dbReference type="Proteomes" id="UP000002279"/>
    </source>
</evidence>
<dbReference type="InParanoid" id="A0A6I8P0S8"/>
<keyword evidence="5" id="KW-0393">Immunoglobulin domain</keyword>
<dbReference type="GO" id="GO:0002250">
    <property type="term" value="P:adaptive immune response"/>
    <property type="evidence" value="ECO:0007669"/>
    <property type="project" value="UniProtKB-KW"/>
</dbReference>
<dbReference type="PROSITE" id="PS50835">
    <property type="entry name" value="IG_LIKE"/>
    <property type="match status" value="1"/>
</dbReference>
<dbReference type="SUPFAM" id="SSF48726">
    <property type="entry name" value="Immunoglobulin"/>
    <property type="match status" value="1"/>
</dbReference>
<keyword evidence="1 7" id="KW-0732">Signal</keyword>
<evidence type="ECO:0000256" key="7">
    <source>
        <dbReference type="SAM" id="SignalP"/>
    </source>
</evidence>
<reference evidence="9" key="2">
    <citation type="submission" date="2025-09" db="UniProtKB">
        <authorList>
            <consortium name="Ensembl"/>
        </authorList>
    </citation>
    <scope>IDENTIFICATION</scope>
    <source>
        <strain evidence="9">Glennie</strain>
    </source>
</reference>
<dbReference type="InterPro" id="IPR051006">
    <property type="entry name" value="TCR_variable_domain"/>
</dbReference>
<evidence type="ECO:0000256" key="4">
    <source>
        <dbReference type="ARBA" id="ARBA00023170"/>
    </source>
</evidence>
<evidence type="ECO:0000259" key="8">
    <source>
        <dbReference type="PROSITE" id="PS50835"/>
    </source>
</evidence>
<proteinExistence type="predicted"/>
<dbReference type="AlphaFoldDB" id="A0A6I8P0S8"/>
<dbReference type="InterPro" id="IPR013783">
    <property type="entry name" value="Ig-like_fold"/>
</dbReference>
<protein>
    <recommendedName>
        <fullName evidence="8">Ig-like domain-containing protein</fullName>
    </recommendedName>
</protein>
<dbReference type="GeneTree" id="ENSGT00940000163717"/>
<dbReference type="PANTHER" id="PTHR19343">
    <property type="entry name" value="T CELL RECEPTOR ALPHA VARIABLE 1-2"/>
    <property type="match status" value="1"/>
</dbReference>
<evidence type="ECO:0000313" key="9">
    <source>
        <dbReference type="Ensembl" id="ENSOANP00000046154.1"/>
    </source>
</evidence>
<feature type="chain" id="PRO_5026033375" description="Ig-like domain-containing protein" evidence="7">
    <location>
        <begin position="22"/>
        <end position="116"/>
    </location>
</feature>
<dbReference type="FunCoup" id="A0A6I8P0S8">
    <property type="interactions" value="118"/>
</dbReference>
<reference evidence="9" key="1">
    <citation type="submission" date="2025-08" db="UniProtKB">
        <authorList>
            <consortium name="Ensembl"/>
        </authorList>
    </citation>
    <scope>IDENTIFICATION</scope>
    <source>
        <strain evidence="9">Glennie</strain>
    </source>
</reference>
<keyword evidence="2" id="KW-0391">Immunity</keyword>